<proteinExistence type="predicted"/>
<evidence type="ECO:0000313" key="2">
    <source>
        <dbReference type="EMBL" id="RTZ49302.1"/>
    </source>
</evidence>
<gene>
    <name evidence="2" type="ORF">EJ377_01005</name>
</gene>
<feature type="domain" description="Transposase for insertion sequence element IS21-like C-terminal" evidence="1">
    <location>
        <begin position="10"/>
        <end position="52"/>
    </location>
</feature>
<name>A0A3S0NNE4_9FLAO</name>
<protein>
    <recommendedName>
        <fullName evidence="1">Transposase for insertion sequence element IS21-like C-terminal domain-containing protein</fullName>
    </recommendedName>
</protein>
<evidence type="ECO:0000259" key="1">
    <source>
        <dbReference type="Pfam" id="PF22483"/>
    </source>
</evidence>
<dbReference type="AlphaFoldDB" id="A0A3S0NNE4"/>
<reference evidence="2 3" key="1">
    <citation type="submission" date="2018-12" db="EMBL/GenBank/DDBJ databases">
        <title>Draft Genome Sequence of Chryseobacterium arthrosphaerae strain ED882-96 Isolated from the Blood of a Patient with Liver Cirrhosis in Taiwan.</title>
        <authorList>
            <person name="Lin J.-N."/>
            <person name="Lai C.-H."/>
            <person name="Yang C.-H."/>
            <person name="Huang Y.-H."/>
        </authorList>
    </citation>
    <scope>NUCLEOTIDE SEQUENCE [LARGE SCALE GENOMIC DNA]</scope>
    <source>
        <strain evidence="2 3">ED882-96</strain>
    </source>
</reference>
<sequence length="62" mass="7673">MQNGHVQLSQDKNYYSVPYQYIKKKIKILYTSSTVEIYYKYNRIAMHRRNYKPYVYTTITEH</sequence>
<organism evidence="2 3">
    <name type="scientific">Chryseobacterium arthrosphaerae</name>
    <dbReference type="NCBI Taxonomy" id="651561"/>
    <lineage>
        <taxon>Bacteria</taxon>
        <taxon>Pseudomonadati</taxon>
        <taxon>Bacteroidota</taxon>
        <taxon>Flavobacteriia</taxon>
        <taxon>Flavobacteriales</taxon>
        <taxon>Weeksellaceae</taxon>
        <taxon>Chryseobacterium group</taxon>
        <taxon>Chryseobacterium</taxon>
    </lineage>
</organism>
<accession>A0A3S0NNE4</accession>
<dbReference type="Pfam" id="PF22483">
    <property type="entry name" value="Mu-transpos_C_2"/>
    <property type="match status" value="1"/>
</dbReference>
<evidence type="ECO:0000313" key="3">
    <source>
        <dbReference type="Proteomes" id="UP000276953"/>
    </source>
</evidence>
<dbReference type="EMBL" id="RYFC01000001">
    <property type="protein sequence ID" value="RTZ49302.1"/>
    <property type="molecule type" value="Genomic_DNA"/>
</dbReference>
<dbReference type="Proteomes" id="UP000276953">
    <property type="component" value="Unassembled WGS sequence"/>
</dbReference>
<comment type="caution">
    <text evidence="2">The sequence shown here is derived from an EMBL/GenBank/DDBJ whole genome shotgun (WGS) entry which is preliminary data.</text>
</comment>
<dbReference type="InterPro" id="IPR054353">
    <property type="entry name" value="IstA-like_C"/>
</dbReference>